<evidence type="ECO:0000256" key="8">
    <source>
        <dbReference type="ARBA" id="ARBA00023065"/>
    </source>
</evidence>
<evidence type="ECO:0000256" key="12">
    <source>
        <dbReference type="SAM" id="Phobius"/>
    </source>
</evidence>
<dbReference type="SUPFAM" id="SSF144083">
    <property type="entry name" value="Magnesium transport protein CorA, transmembrane region"/>
    <property type="match status" value="1"/>
</dbReference>
<comment type="catalytic activity">
    <reaction evidence="10">
        <text>Mg(2+)(in) = Mg(2+)(out)</text>
        <dbReference type="Rhea" id="RHEA:29827"/>
        <dbReference type="ChEBI" id="CHEBI:18420"/>
    </reaction>
</comment>
<reference evidence="13 14" key="1">
    <citation type="submission" date="2017-09" db="EMBL/GenBank/DDBJ databases">
        <authorList>
            <person name="Ehlers B."/>
            <person name="Leendertz F.H."/>
        </authorList>
    </citation>
    <scope>NUCLEOTIDE SEQUENCE [LARGE SCALE GENOMIC DNA]</scope>
    <source>
        <strain evidence="13 14">CGMCC 4.6857</strain>
    </source>
</reference>
<dbReference type="InterPro" id="IPR002523">
    <property type="entry name" value="MgTranspt_CorA/ZnTranspt_ZntB"/>
</dbReference>
<evidence type="ECO:0000256" key="1">
    <source>
        <dbReference type="ARBA" id="ARBA00004651"/>
    </source>
</evidence>
<dbReference type="RefSeq" id="WP_097320627.1">
    <property type="nucleotide sequence ID" value="NZ_OBDY01000005.1"/>
</dbReference>
<evidence type="ECO:0000256" key="7">
    <source>
        <dbReference type="ARBA" id="ARBA00022989"/>
    </source>
</evidence>
<dbReference type="GO" id="GO:0005886">
    <property type="term" value="C:plasma membrane"/>
    <property type="evidence" value="ECO:0007669"/>
    <property type="project" value="UniProtKB-SubCell"/>
</dbReference>
<dbReference type="CDD" id="cd12830">
    <property type="entry name" value="MtCorA-like"/>
    <property type="match status" value="1"/>
</dbReference>
<dbReference type="SUPFAM" id="SSF143865">
    <property type="entry name" value="CorA soluble domain-like"/>
    <property type="match status" value="1"/>
</dbReference>
<dbReference type="PANTHER" id="PTHR46494">
    <property type="entry name" value="CORA FAMILY METAL ION TRANSPORTER (EUROFUNG)"/>
    <property type="match status" value="1"/>
</dbReference>
<evidence type="ECO:0000256" key="5">
    <source>
        <dbReference type="ARBA" id="ARBA00022692"/>
    </source>
</evidence>
<dbReference type="InterPro" id="IPR045863">
    <property type="entry name" value="CorA_TM1_TM2"/>
</dbReference>
<sequence>MEDRRTWQPPRPAARGRADHTAIVGCSLFVDGVAVESPGSAADLARLYETAREREGAFVWLGLHEPTEAALTHVAEVFGLHPLAVEDILHREQRVKIERYDDVLFLVVRAARYVEHERITATSEIVSTGFVRLFVGPHFVITVRQGRVMELGSLRDDLSADPEALAEGGPWAVVHAILDRLVDGYVDIAAAVQTDLDLTEAAVFDPRAPVTIEQIYQLKRQLMKFKSAVLPLQRPLAALAGKQFTDLPKEIRRYFSDVADHHTAAVEQVMAFDDVLNALLQARLTQLTVDQNNDMRKIASWAAIAALPTAIAGVYGMNFTHMPELAWRYSYPTLMLIMLLSAGVLYRLLRRAGWL</sequence>
<gene>
    <name evidence="13" type="ORF">SAMN05421748_105291</name>
</gene>
<dbReference type="GO" id="GO:0000287">
    <property type="term" value="F:magnesium ion binding"/>
    <property type="evidence" value="ECO:0007669"/>
    <property type="project" value="TreeGrafter"/>
</dbReference>
<keyword evidence="3" id="KW-0813">Transport</keyword>
<keyword evidence="4" id="KW-1003">Cell membrane</keyword>
<keyword evidence="6" id="KW-0460">Magnesium</keyword>
<dbReference type="FunFam" id="1.20.58.340:FF:000004">
    <property type="entry name" value="Magnesium transport protein CorA"/>
    <property type="match status" value="1"/>
</dbReference>
<evidence type="ECO:0000313" key="14">
    <source>
        <dbReference type="Proteomes" id="UP000219612"/>
    </source>
</evidence>
<dbReference type="Pfam" id="PF01544">
    <property type="entry name" value="CorA"/>
    <property type="match status" value="1"/>
</dbReference>
<keyword evidence="8" id="KW-0406">Ion transport</keyword>
<feature type="transmembrane region" description="Helical" evidence="12">
    <location>
        <begin position="329"/>
        <end position="349"/>
    </location>
</feature>
<keyword evidence="5 12" id="KW-0812">Transmembrane</keyword>
<evidence type="ECO:0000256" key="10">
    <source>
        <dbReference type="ARBA" id="ARBA00034269"/>
    </source>
</evidence>
<accession>A0A285HTH8</accession>
<keyword evidence="9 12" id="KW-0472">Membrane</keyword>
<comment type="similarity">
    <text evidence="2">Belongs to the CorA metal ion transporter (MIT) (TC 1.A.35) family.</text>
</comment>
<organism evidence="13 14">
    <name type="scientific">Paractinoplanes atraurantiacus</name>
    <dbReference type="NCBI Taxonomy" id="1036182"/>
    <lineage>
        <taxon>Bacteria</taxon>
        <taxon>Bacillati</taxon>
        <taxon>Actinomycetota</taxon>
        <taxon>Actinomycetes</taxon>
        <taxon>Micromonosporales</taxon>
        <taxon>Micromonosporaceae</taxon>
        <taxon>Paractinoplanes</taxon>
    </lineage>
</organism>
<keyword evidence="7 12" id="KW-1133">Transmembrane helix</keyword>
<name>A0A285HTH8_9ACTN</name>
<comment type="function">
    <text evidence="11">Mediates influx of magnesium ions. Alternates between open and closed states. Activated by low cytoplasmic Mg(2+) levels. Inactive when cytoplasmic Mg(2+) levels are high.</text>
</comment>
<evidence type="ECO:0000256" key="2">
    <source>
        <dbReference type="ARBA" id="ARBA00009765"/>
    </source>
</evidence>
<dbReference type="OrthoDB" id="9803416at2"/>
<dbReference type="Proteomes" id="UP000219612">
    <property type="component" value="Unassembled WGS sequence"/>
</dbReference>
<dbReference type="PANTHER" id="PTHR46494:SF1">
    <property type="entry name" value="CORA FAMILY METAL ION TRANSPORTER (EUROFUNG)"/>
    <property type="match status" value="1"/>
</dbReference>
<dbReference type="Gene3D" id="1.20.58.340">
    <property type="entry name" value="Magnesium transport protein CorA, transmembrane region"/>
    <property type="match status" value="2"/>
</dbReference>
<dbReference type="InterPro" id="IPR045861">
    <property type="entry name" value="CorA_cytoplasmic_dom"/>
</dbReference>
<keyword evidence="14" id="KW-1185">Reference proteome</keyword>
<dbReference type="GO" id="GO:0015095">
    <property type="term" value="F:magnesium ion transmembrane transporter activity"/>
    <property type="evidence" value="ECO:0007669"/>
    <property type="project" value="TreeGrafter"/>
</dbReference>
<evidence type="ECO:0000313" key="13">
    <source>
        <dbReference type="EMBL" id="SNY38985.1"/>
    </source>
</evidence>
<evidence type="ECO:0000256" key="4">
    <source>
        <dbReference type="ARBA" id="ARBA00022475"/>
    </source>
</evidence>
<dbReference type="AlphaFoldDB" id="A0A285HTH8"/>
<evidence type="ECO:0000256" key="11">
    <source>
        <dbReference type="ARBA" id="ARBA00045497"/>
    </source>
</evidence>
<comment type="subcellular location">
    <subcellularLocation>
        <location evidence="1">Cell membrane</location>
        <topology evidence="1">Multi-pass membrane protein</topology>
    </subcellularLocation>
</comment>
<evidence type="ECO:0000256" key="6">
    <source>
        <dbReference type="ARBA" id="ARBA00022842"/>
    </source>
</evidence>
<dbReference type="GO" id="GO:0050897">
    <property type="term" value="F:cobalt ion binding"/>
    <property type="evidence" value="ECO:0007669"/>
    <property type="project" value="TreeGrafter"/>
</dbReference>
<evidence type="ECO:0000256" key="3">
    <source>
        <dbReference type="ARBA" id="ARBA00022448"/>
    </source>
</evidence>
<dbReference type="EMBL" id="OBDY01000005">
    <property type="protein sequence ID" value="SNY38985.1"/>
    <property type="molecule type" value="Genomic_DNA"/>
</dbReference>
<dbReference type="GO" id="GO:0015087">
    <property type="term" value="F:cobalt ion transmembrane transporter activity"/>
    <property type="evidence" value="ECO:0007669"/>
    <property type="project" value="TreeGrafter"/>
</dbReference>
<protein>
    <submittedName>
        <fullName evidence="13">Magnesium transporter</fullName>
    </submittedName>
</protein>
<feature type="transmembrane region" description="Helical" evidence="12">
    <location>
        <begin position="298"/>
        <end position="317"/>
    </location>
</feature>
<evidence type="ECO:0000256" key="9">
    <source>
        <dbReference type="ARBA" id="ARBA00023136"/>
    </source>
</evidence>
<dbReference type="Gene3D" id="3.30.460.20">
    <property type="entry name" value="CorA soluble domain-like"/>
    <property type="match status" value="1"/>
</dbReference>
<proteinExistence type="inferred from homology"/>